<accession>A0AAD4MT30</accession>
<dbReference type="InterPro" id="IPR029069">
    <property type="entry name" value="HotDog_dom_sf"/>
</dbReference>
<dbReference type="GO" id="GO:0005782">
    <property type="term" value="C:peroxisomal matrix"/>
    <property type="evidence" value="ECO:0007669"/>
    <property type="project" value="TreeGrafter"/>
</dbReference>
<proteinExistence type="inferred from homology"/>
<dbReference type="EMBL" id="JAKKPZ010000093">
    <property type="protein sequence ID" value="KAI1702778.1"/>
    <property type="molecule type" value="Genomic_DNA"/>
</dbReference>
<evidence type="ECO:0000313" key="3">
    <source>
        <dbReference type="Proteomes" id="UP001201812"/>
    </source>
</evidence>
<keyword evidence="3" id="KW-1185">Reference proteome</keyword>
<protein>
    <submittedName>
        <fullName evidence="2">Thioesterase-like superfamily domain-containing protein</fullName>
    </submittedName>
</protein>
<comment type="caution">
    <text evidence="2">The sequence shown here is derived from an EMBL/GenBank/DDBJ whole genome shotgun (WGS) entry which is preliminary data.</text>
</comment>
<evidence type="ECO:0000313" key="2">
    <source>
        <dbReference type="EMBL" id="KAI1702778.1"/>
    </source>
</evidence>
<dbReference type="Proteomes" id="UP001201812">
    <property type="component" value="Unassembled WGS sequence"/>
</dbReference>
<dbReference type="InterPro" id="IPR042171">
    <property type="entry name" value="Acyl-CoA_hotdog"/>
</dbReference>
<dbReference type="PANTHER" id="PTHR11066:SF34">
    <property type="entry name" value="ACYL-COENZYME A THIOESTERASE 8"/>
    <property type="match status" value="1"/>
</dbReference>
<organism evidence="2 3">
    <name type="scientific">Ditylenchus destructor</name>
    <dbReference type="NCBI Taxonomy" id="166010"/>
    <lineage>
        <taxon>Eukaryota</taxon>
        <taxon>Metazoa</taxon>
        <taxon>Ecdysozoa</taxon>
        <taxon>Nematoda</taxon>
        <taxon>Chromadorea</taxon>
        <taxon>Rhabditida</taxon>
        <taxon>Tylenchina</taxon>
        <taxon>Tylenchomorpha</taxon>
        <taxon>Sphaerularioidea</taxon>
        <taxon>Anguinidae</taxon>
        <taxon>Anguininae</taxon>
        <taxon>Ditylenchus</taxon>
    </lineage>
</organism>
<dbReference type="AlphaFoldDB" id="A0AAD4MT30"/>
<reference evidence="2" key="1">
    <citation type="submission" date="2022-01" db="EMBL/GenBank/DDBJ databases">
        <title>Genome Sequence Resource for Two Populations of Ditylenchus destructor, the Migratory Endoparasitic Phytonematode.</title>
        <authorList>
            <person name="Zhang H."/>
            <person name="Lin R."/>
            <person name="Xie B."/>
        </authorList>
    </citation>
    <scope>NUCLEOTIDE SEQUENCE</scope>
    <source>
        <strain evidence="2">BazhouSP</strain>
    </source>
</reference>
<evidence type="ECO:0000256" key="1">
    <source>
        <dbReference type="ARBA" id="ARBA00006538"/>
    </source>
</evidence>
<comment type="similarity">
    <text evidence="1">Belongs to the C/M/P thioester hydrolase family.</text>
</comment>
<dbReference type="GO" id="GO:0009062">
    <property type="term" value="P:fatty acid catabolic process"/>
    <property type="evidence" value="ECO:0007669"/>
    <property type="project" value="TreeGrafter"/>
</dbReference>
<sequence>MLEKVNEKQFRAYGNHMPGPNPSTRLYGGQMILQSYLAAKMVHSKRKIVSKLRVSFHSPGNLTDPLLIDVRIQNPTHLILRQGKIISTAVAKCVSSSRELFRLALEHNNLSNFGSPTDYPPLEYYLSLSSGSSQYVQDSIHEYVERALFETRPESISDFVYLNTKIGFKLRVWCRLHQRFRDNVFEDPLIVPILLSDYLVFNPVNIELYALGFPDGVFAGASMNHEIIVHKVDGFDPLGYFIYELECTVNSQNNVFMQGHIYDESRDCILTFEQQGFVLSKDEALSSKM</sequence>
<dbReference type="InterPro" id="IPR003703">
    <property type="entry name" value="Acyl_CoA_thio"/>
</dbReference>
<dbReference type="SUPFAM" id="SSF54637">
    <property type="entry name" value="Thioesterase/thiol ester dehydrase-isomerase"/>
    <property type="match status" value="2"/>
</dbReference>
<dbReference type="GO" id="GO:0006637">
    <property type="term" value="P:acyl-CoA metabolic process"/>
    <property type="evidence" value="ECO:0007669"/>
    <property type="project" value="InterPro"/>
</dbReference>
<dbReference type="Gene3D" id="2.40.160.210">
    <property type="entry name" value="Acyl-CoA thioesterase, double hotdog domain"/>
    <property type="match status" value="1"/>
</dbReference>
<dbReference type="GO" id="GO:0047617">
    <property type="term" value="F:fatty acyl-CoA hydrolase activity"/>
    <property type="evidence" value="ECO:0007669"/>
    <property type="project" value="InterPro"/>
</dbReference>
<dbReference type="PANTHER" id="PTHR11066">
    <property type="entry name" value="ACYL-COA THIOESTERASE"/>
    <property type="match status" value="1"/>
</dbReference>
<name>A0AAD4MT30_9BILA</name>
<gene>
    <name evidence="2" type="ORF">DdX_15288</name>
</gene>